<dbReference type="Pfam" id="PF01206">
    <property type="entry name" value="TusA"/>
    <property type="match status" value="1"/>
</dbReference>
<dbReference type="eggNOG" id="COG0425">
    <property type="taxonomic scope" value="Bacteria"/>
</dbReference>
<proteinExistence type="inferred from homology"/>
<comment type="similarity">
    <text evidence="1">Belongs to the sulfur carrier protein TusA family.</text>
</comment>
<dbReference type="PANTHER" id="PTHR33279:SF2">
    <property type="entry name" value="SULFUR CARRIER PROTEIN TUSA"/>
    <property type="match status" value="1"/>
</dbReference>
<keyword evidence="4" id="KW-1185">Reference proteome</keyword>
<evidence type="ECO:0000259" key="2">
    <source>
        <dbReference type="PROSITE" id="PS01148"/>
    </source>
</evidence>
<dbReference type="OrthoDB" id="9797551at2"/>
<reference evidence="3 4" key="1">
    <citation type="submission" date="2012-09" db="EMBL/GenBank/DDBJ databases">
        <title>Genome Sequence of alkane-degrading Bacterium Alcanivorax sp. 19-m-6.</title>
        <authorList>
            <person name="Lai Q."/>
            <person name="Shao Z."/>
        </authorList>
    </citation>
    <scope>NUCLEOTIDE SEQUENCE [LARGE SCALE GENOMIC DNA]</scope>
    <source>
        <strain evidence="3 4">19-m-6</strain>
    </source>
</reference>
<comment type="caution">
    <text evidence="3">The sequence shown here is derived from an EMBL/GenBank/DDBJ whole genome shotgun (WGS) entry which is preliminary data.</text>
</comment>
<dbReference type="AlphaFoldDB" id="A0A095SN33"/>
<evidence type="ECO:0000313" key="3">
    <source>
        <dbReference type="EMBL" id="KGD65997.1"/>
    </source>
</evidence>
<organism evidence="3 4">
    <name type="scientific">Alcanivorax nanhaiticus</name>
    <dbReference type="NCBI Taxonomy" id="1177154"/>
    <lineage>
        <taxon>Bacteria</taxon>
        <taxon>Pseudomonadati</taxon>
        <taxon>Pseudomonadota</taxon>
        <taxon>Gammaproteobacteria</taxon>
        <taxon>Oceanospirillales</taxon>
        <taxon>Alcanivoracaceae</taxon>
        <taxon>Alcanivorax</taxon>
    </lineage>
</organism>
<dbReference type="Gene3D" id="3.30.110.40">
    <property type="entry name" value="TusA-like domain"/>
    <property type="match status" value="1"/>
</dbReference>
<name>A0A095SN33_9GAMM</name>
<accession>A0A095SN33</accession>
<dbReference type="Proteomes" id="UP000029444">
    <property type="component" value="Unassembled WGS sequence"/>
</dbReference>
<protein>
    <recommendedName>
        <fullName evidence="2">UPF0033 domain-containing protein</fullName>
    </recommendedName>
</protein>
<dbReference type="EMBL" id="ARXV01000002">
    <property type="protein sequence ID" value="KGD65997.1"/>
    <property type="molecule type" value="Genomic_DNA"/>
</dbReference>
<dbReference type="PANTHER" id="PTHR33279">
    <property type="entry name" value="SULFUR CARRIER PROTEIN YEDF-RELATED"/>
    <property type="match status" value="1"/>
</dbReference>
<dbReference type="PROSITE" id="PS01148">
    <property type="entry name" value="UPF0033"/>
    <property type="match status" value="1"/>
</dbReference>
<evidence type="ECO:0000313" key="4">
    <source>
        <dbReference type="Proteomes" id="UP000029444"/>
    </source>
</evidence>
<gene>
    <name evidence="3" type="ORF">Y5S_00469</name>
</gene>
<dbReference type="InterPro" id="IPR001455">
    <property type="entry name" value="TusA-like"/>
</dbReference>
<dbReference type="SUPFAM" id="SSF64307">
    <property type="entry name" value="SirA-like"/>
    <property type="match status" value="1"/>
</dbReference>
<dbReference type="InterPro" id="IPR036868">
    <property type="entry name" value="TusA-like_sf"/>
</dbReference>
<dbReference type="CDD" id="cd00291">
    <property type="entry name" value="SirA_YedF_YeeD"/>
    <property type="match status" value="1"/>
</dbReference>
<sequence length="82" mass="9280">MTDPLIDHQIDASGLQCPMPLLKTRQALRHLNAGQVLEVIATDAASAKDIPSYLRQSCHQLVRCDEQPGRWIFLIRRGERES</sequence>
<dbReference type="STRING" id="1177154.Y5S_00469"/>
<dbReference type="RefSeq" id="WP_035230157.1">
    <property type="nucleotide sequence ID" value="NZ_ARXV01000002.1"/>
</dbReference>
<evidence type="ECO:0000256" key="1">
    <source>
        <dbReference type="ARBA" id="ARBA00008984"/>
    </source>
</evidence>
<dbReference type="PATRIC" id="fig|1177154.3.peg.476"/>
<feature type="domain" description="UPF0033" evidence="2">
    <location>
        <begin position="10"/>
        <end position="34"/>
    </location>
</feature>